<dbReference type="EMBL" id="JACEGQ020000011">
    <property type="protein sequence ID" value="KAH8494430.1"/>
    <property type="molecule type" value="Genomic_DNA"/>
</dbReference>
<dbReference type="AlphaFoldDB" id="A0A8T2XN62"/>
<dbReference type="GO" id="GO:0016020">
    <property type="term" value="C:membrane"/>
    <property type="evidence" value="ECO:0007669"/>
    <property type="project" value="UniProtKB-SubCell"/>
</dbReference>
<evidence type="ECO:0000256" key="5">
    <source>
        <dbReference type="ARBA" id="ARBA00023136"/>
    </source>
</evidence>
<dbReference type="Proteomes" id="UP000807159">
    <property type="component" value="Chromosome 11"/>
</dbReference>
<proteinExistence type="inferred from homology"/>
<keyword evidence="9" id="KW-1185">Reference proteome</keyword>
<keyword evidence="3 7" id="KW-0812">Transmembrane</keyword>
<sequence>MAALHTISPRSLLPPSKPKKTISKNLQNPQFLSPKLPKSQAFSRNIPSWHLNSVFQEEFDVIPVQSGDSVDQQEGMVASQVEREGAELAPQVSGFGGSEGQLSFEGFSSASSSGLDGESRERELESDRLIDRTINATIVLAAGTYAITKLLTIDHDYWHGWTLFEILRYAPQHNWSAYEEALKTNPVLAKMMISGVVYSVGDWIAQVCKCRETNIVIFYFFLCIHPFTWLFLFHLQCYEGKPIFEFDRTRMFRSGVVGFTLHGSLSHYYYQFCEELFPFQDWWVVPVKVAFDQTLWAAAWNSIYFTVLGFLRLESPASIFSELTATFWPMLTAGWKLWPFAHLITYGVVPVEQRLLWVDCVELIWVTILSTYSNEKSEARISEATVEASSSSLSKGSPEE</sequence>
<accession>A0A8T2XN62</accession>
<organism evidence="8 9">
    <name type="scientific">Populus deltoides</name>
    <name type="common">Eastern poplar</name>
    <name type="synonym">Eastern cottonwood</name>
    <dbReference type="NCBI Taxonomy" id="3696"/>
    <lineage>
        <taxon>Eukaryota</taxon>
        <taxon>Viridiplantae</taxon>
        <taxon>Streptophyta</taxon>
        <taxon>Embryophyta</taxon>
        <taxon>Tracheophyta</taxon>
        <taxon>Spermatophyta</taxon>
        <taxon>Magnoliopsida</taxon>
        <taxon>eudicotyledons</taxon>
        <taxon>Gunneridae</taxon>
        <taxon>Pentapetalae</taxon>
        <taxon>rosids</taxon>
        <taxon>fabids</taxon>
        <taxon>Malpighiales</taxon>
        <taxon>Salicaceae</taxon>
        <taxon>Saliceae</taxon>
        <taxon>Populus</taxon>
    </lineage>
</organism>
<dbReference type="GO" id="GO:0005737">
    <property type="term" value="C:cytoplasm"/>
    <property type="evidence" value="ECO:0007669"/>
    <property type="project" value="TreeGrafter"/>
</dbReference>
<evidence type="ECO:0000256" key="6">
    <source>
        <dbReference type="SAM" id="MobiDB-lite"/>
    </source>
</evidence>
<evidence type="ECO:0008006" key="10">
    <source>
        <dbReference type="Google" id="ProtNLM"/>
    </source>
</evidence>
<evidence type="ECO:0000256" key="4">
    <source>
        <dbReference type="ARBA" id="ARBA00022989"/>
    </source>
</evidence>
<evidence type="ECO:0000313" key="9">
    <source>
        <dbReference type="Proteomes" id="UP000807159"/>
    </source>
</evidence>
<evidence type="ECO:0000256" key="7">
    <source>
        <dbReference type="SAM" id="Phobius"/>
    </source>
</evidence>
<evidence type="ECO:0000256" key="3">
    <source>
        <dbReference type="ARBA" id="ARBA00022692"/>
    </source>
</evidence>
<gene>
    <name evidence="8" type="ORF">H0E87_020996</name>
</gene>
<comment type="subcellular location">
    <subcellularLocation>
        <location evidence="1">Membrane</location>
        <topology evidence="1">Multi-pass membrane protein</topology>
    </subcellularLocation>
</comment>
<keyword evidence="5 7" id="KW-0472">Membrane</keyword>
<dbReference type="InterPro" id="IPR007248">
    <property type="entry name" value="Mpv17_PMP22"/>
</dbReference>
<evidence type="ECO:0000313" key="8">
    <source>
        <dbReference type="EMBL" id="KAH8494430.1"/>
    </source>
</evidence>
<dbReference type="PANTHER" id="PTHR11266">
    <property type="entry name" value="PEROXISOMAL MEMBRANE PROTEIN 2, PXMP2 MPV17"/>
    <property type="match status" value="1"/>
</dbReference>
<reference evidence="8" key="1">
    <citation type="journal article" date="2021" name="J. Hered.">
        <title>Genome Assembly of Salicaceae Populus deltoides (Eastern Cottonwood) I-69 Based on Nanopore Sequencing and Hi-C Technologies.</title>
        <authorList>
            <person name="Bai S."/>
            <person name="Wu H."/>
            <person name="Zhang J."/>
            <person name="Pan Z."/>
            <person name="Zhao W."/>
            <person name="Li Z."/>
            <person name="Tong C."/>
        </authorList>
    </citation>
    <scope>NUCLEOTIDE SEQUENCE</scope>
    <source>
        <tissue evidence="8">Leaf</tissue>
    </source>
</reference>
<keyword evidence="4 7" id="KW-1133">Transmembrane helix</keyword>
<name>A0A8T2XN62_POPDE</name>
<comment type="similarity">
    <text evidence="2">Belongs to the peroxisomal membrane protein PXMP2/4 family.</text>
</comment>
<comment type="caution">
    <text evidence="8">The sequence shown here is derived from an EMBL/GenBank/DDBJ whole genome shotgun (WGS) entry which is preliminary data.</text>
</comment>
<feature type="region of interest" description="Disordered" evidence="6">
    <location>
        <begin position="1"/>
        <end position="37"/>
    </location>
</feature>
<evidence type="ECO:0000256" key="1">
    <source>
        <dbReference type="ARBA" id="ARBA00004141"/>
    </source>
</evidence>
<dbReference type="PANTHER" id="PTHR11266:SF16">
    <property type="entry name" value="PROTEIN SYM1"/>
    <property type="match status" value="1"/>
</dbReference>
<dbReference type="Pfam" id="PF04117">
    <property type="entry name" value="Mpv17_PMP22"/>
    <property type="match status" value="1"/>
</dbReference>
<feature type="transmembrane region" description="Helical" evidence="7">
    <location>
        <begin position="216"/>
        <end position="238"/>
    </location>
</feature>
<evidence type="ECO:0000256" key="2">
    <source>
        <dbReference type="ARBA" id="ARBA00006824"/>
    </source>
</evidence>
<protein>
    <recommendedName>
        <fullName evidence="10">Peroxisomal membrane 22 kDa family protein</fullName>
    </recommendedName>
</protein>